<proteinExistence type="predicted"/>
<gene>
    <name evidence="2" type="ORF">A6R68_05302</name>
</gene>
<evidence type="ECO:0000313" key="3">
    <source>
        <dbReference type="Proteomes" id="UP000092124"/>
    </source>
</evidence>
<evidence type="ECO:0000256" key="1">
    <source>
        <dbReference type="SAM" id="MobiDB-lite"/>
    </source>
</evidence>
<comment type="caution">
    <text evidence="2">The sequence shown here is derived from an EMBL/GenBank/DDBJ whole genome shotgun (WGS) entry which is preliminary data.</text>
</comment>
<feature type="non-terminal residue" evidence="2">
    <location>
        <position position="1"/>
    </location>
</feature>
<dbReference type="EMBL" id="LZPO01087438">
    <property type="protein sequence ID" value="OBS66156.1"/>
    <property type="molecule type" value="Genomic_DNA"/>
</dbReference>
<organism evidence="2 3">
    <name type="scientific">Neotoma lepida</name>
    <name type="common">Desert woodrat</name>
    <dbReference type="NCBI Taxonomy" id="56216"/>
    <lineage>
        <taxon>Eukaryota</taxon>
        <taxon>Metazoa</taxon>
        <taxon>Chordata</taxon>
        <taxon>Craniata</taxon>
        <taxon>Vertebrata</taxon>
        <taxon>Euteleostomi</taxon>
        <taxon>Mammalia</taxon>
        <taxon>Eutheria</taxon>
        <taxon>Euarchontoglires</taxon>
        <taxon>Glires</taxon>
        <taxon>Rodentia</taxon>
        <taxon>Myomorpha</taxon>
        <taxon>Muroidea</taxon>
        <taxon>Cricetidae</taxon>
        <taxon>Neotominae</taxon>
        <taxon>Neotoma</taxon>
    </lineage>
</organism>
<feature type="region of interest" description="Disordered" evidence="1">
    <location>
        <begin position="51"/>
        <end position="82"/>
    </location>
</feature>
<protein>
    <submittedName>
        <fullName evidence="2">Uncharacterized protein</fullName>
    </submittedName>
</protein>
<dbReference type="InterPro" id="IPR052013">
    <property type="entry name" value="Mouse_KLRs"/>
</dbReference>
<dbReference type="AlphaFoldDB" id="A0A1A6GIW5"/>
<evidence type="ECO:0000313" key="2">
    <source>
        <dbReference type="EMBL" id="OBS66156.1"/>
    </source>
</evidence>
<keyword evidence="3" id="KW-1185">Reference proteome</keyword>
<dbReference type="PANTHER" id="PTHR46329">
    <property type="entry name" value="KILLER CELL LECTIN-LIKE RECEPTOR 2"/>
    <property type="match status" value="1"/>
</dbReference>
<dbReference type="Proteomes" id="UP000092124">
    <property type="component" value="Unassembled WGS sequence"/>
</dbReference>
<feature type="compositionally biased region" description="Basic and acidic residues" evidence="1">
    <location>
        <begin position="59"/>
        <end position="77"/>
    </location>
</feature>
<sequence>TYSTPNTSILSSFLWPAFLHNFSRLRRPKYSTHQLEEQMSDEEITYTTVRFNKSSELQNRGRADETQGPREAGHRDSQQPSLVKSHCVAKAMRPCPMYCPLGKVLQILIKMTDLIQSLAAEMKTWTLVLTESLGHCHLCSVLVTIQTDC</sequence>
<reference evidence="2 3" key="1">
    <citation type="submission" date="2016-06" db="EMBL/GenBank/DDBJ databases">
        <title>The Draft Genome Sequence and Annotation of the Desert Woodrat Neotoma lepida.</title>
        <authorList>
            <person name="Campbell M."/>
            <person name="Oakeson K.F."/>
            <person name="Yandell M."/>
            <person name="Halpert J.R."/>
            <person name="Dearing D."/>
        </authorList>
    </citation>
    <scope>NUCLEOTIDE SEQUENCE [LARGE SCALE GENOMIC DNA]</scope>
    <source>
        <strain evidence="2">417</strain>
        <tissue evidence="2">Liver</tissue>
    </source>
</reference>
<name>A0A1A6GIW5_NEOLE</name>
<dbReference type="PANTHER" id="PTHR46329:SF1">
    <property type="entry name" value="KILLER CELL LECTIN-LIKE RECEPTOR 2"/>
    <property type="match status" value="1"/>
</dbReference>
<accession>A0A1A6GIW5</accession>